<keyword evidence="3" id="KW-0445">Lipid transport</keyword>
<dbReference type="InterPro" id="IPR052455">
    <property type="entry name" value="Tricalbin_domain"/>
</dbReference>
<evidence type="ECO:0000256" key="6">
    <source>
        <dbReference type="SAM" id="MobiDB-lite"/>
    </source>
</evidence>
<dbReference type="PROSITE" id="PS51847">
    <property type="entry name" value="SMP"/>
    <property type="match status" value="1"/>
</dbReference>
<dbReference type="CDD" id="cd21678">
    <property type="entry name" value="SMP_TCB"/>
    <property type="match status" value="1"/>
</dbReference>
<gene>
    <name evidence="9" type="ORF">A0H81_00439</name>
</gene>
<dbReference type="OrthoDB" id="1029639at2759"/>
<dbReference type="InterPro" id="IPR031468">
    <property type="entry name" value="SMP_LBD"/>
</dbReference>
<evidence type="ECO:0000256" key="7">
    <source>
        <dbReference type="SAM" id="Phobius"/>
    </source>
</evidence>
<dbReference type="OMA" id="MEWQISF"/>
<feature type="region of interest" description="Disordered" evidence="6">
    <location>
        <begin position="105"/>
        <end position="144"/>
    </location>
</feature>
<name>A0A1C7MS20_GRIFR</name>
<feature type="region of interest" description="Disordered" evidence="6">
    <location>
        <begin position="173"/>
        <end position="229"/>
    </location>
</feature>
<feature type="transmembrane region" description="Helical" evidence="7">
    <location>
        <begin position="300"/>
        <end position="317"/>
    </location>
</feature>
<dbReference type="EMBL" id="LUGG01000001">
    <property type="protein sequence ID" value="OBZ79219.1"/>
    <property type="molecule type" value="Genomic_DNA"/>
</dbReference>
<keyword evidence="10" id="KW-1185">Reference proteome</keyword>
<feature type="domain" description="SMP-LTD" evidence="8">
    <location>
        <begin position="342"/>
        <end position="488"/>
    </location>
</feature>
<evidence type="ECO:0000256" key="4">
    <source>
        <dbReference type="ARBA" id="ARBA00023121"/>
    </source>
</evidence>
<keyword evidence="4" id="KW-0446">Lipid-binding</keyword>
<sequence>MFLLLELSRHRAAVKFECLKQTDAYTAAITWNRDTLGILDTRMNDNYSRAVTGERGVAGRHRGTGELLPSPSFMATTNGTATNPQSQAQVNGIVEQDVAKNRVPVHTFDPDASPQEKGAAAGKDKEKLKLNNANGDARGKAPYRLPELSLDTGKANIVPTITVEDVDKNRVKAQQIPDQKTPPSPTLLTSPPSPKSPNGPTSPTSSTIPTSPVSPTPPSDLEMPGAMPSGPAPTIPDWYKVGWRSVSGIDTPILSEGEERDKLVLSMFLKEQYYGEWYHNAAIIFVTVIATHFLTRFHLGWGWLFVLLAFCSTYYTTSMTRTRRRARDDIQRELVKTRLDSDDESADWINNFLDRFWLIYEPVLAQTIIASVDQVLSTNCPSFLDSLRMSTFTLGTKAPRIERVKTSPRTDDDVVLMEWQISFTPNDTSEMTEKQKLDKVNPKIVLSVRVGKGVASAVIPILVEDLSFSGHLKIRLKLMTTFPHGSIG</sequence>
<keyword evidence="2" id="KW-0813">Transport</keyword>
<reference evidence="9 10" key="1">
    <citation type="submission" date="2016-03" db="EMBL/GenBank/DDBJ databases">
        <title>Whole genome sequencing of Grifola frondosa 9006-11.</title>
        <authorList>
            <person name="Min B."/>
            <person name="Park H."/>
            <person name="Kim J.-G."/>
            <person name="Cho H."/>
            <person name="Oh Y.-L."/>
            <person name="Kong W.-S."/>
            <person name="Choi I.-G."/>
        </authorList>
    </citation>
    <scope>NUCLEOTIDE SEQUENCE [LARGE SCALE GENOMIC DNA]</scope>
    <source>
        <strain evidence="9 10">9006-11</strain>
    </source>
</reference>
<feature type="compositionally biased region" description="Pro residues" evidence="6">
    <location>
        <begin position="180"/>
        <end position="197"/>
    </location>
</feature>
<evidence type="ECO:0000313" key="9">
    <source>
        <dbReference type="EMBL" id="OBZ79219.1"/>
    </source>
</evidence>
<dbReference type="GO" id="GO:0008289">
    <property type="term" value="F:lipid binding"/>
    <property type="evidence" value="ECO:0007669"/>
    <property type="project" value="UniProtKB-KW"/>
</dbReference>
<keyword evidence="7" id="KW-0812">Transmembrane</keyword>
<dbReference type="AlphaFoldDB" id="A0A1C7MS20"/>
<dbReference type="Proteomes" id="UP000092993">
    <property type="component" value="Unassembled WGS sequence"/>
</dbReference>
<dbReference type="PANTHER" id="PTHR46980">
    <property type="entry name" value="TRICALBIN-1-RELATED"/>
    <property type="match status" value="1"/>
</dbReference>
<dbReference type="GO" id="GO:0006869">
    <property type="term" value="P:lipid transport"/>
    <property type="evidence" value="ECO:0007669"/>
    <property type="project" value="UniProtKB-KW"/>
</dbReference>
<dbReference type="STRING" id="5627.A0A1C7MS20"/>
<evidence type="ECO:0000313" key="10">
    <source>
        <dbReference type="Proteomes" id="UP000092993"/>
    </source>
</evidence>
<protein>
    <submittedName>
        <fullName evidence="9">Uncharacterized protein PYUK71.03c</fullName>
    </submittedName>
</protein>
<comment type="caution">
    <text evidence="9">The sequence shown here is derived from an EMBL/GenBank/DDBJ whole genome shotgun (WGS) entry which is preliminary data.</text>
</comment>
<dbReference type="PANTHER" id="PTHR46980:SF2">
    <property type="entry name" value="TRICALBIN-1-RELATED"/>
    <property type="match status" value="1"/>
</dbReference>
<keyword evidence="7" id="KW-1133">Transmembrane helix</keyword>
<keyword evidence="5 7" id="KW-0472">Membrane</keyword>
<evidence type="ECO:0000256" key="2">
    <source>
        <dbReference type="ARBA" id="ARBA00022448"/>
    </source>
</evidence>
<evidence type="ECO:0000259" key="8">
    <source>
        <dbReference type="PROSITE" id="PS51847"/>
    </source>
</evidence>
<organism evidence="9 10">
    <name type="scientific">Grifola frondosa</name>
    <name type="common">Maitake</name>
    <name type="synonym">Polyporus frondosus</name>
    <dbReference type="NCBI Taxonomy" id="5627"/>
    <lineage>
        <taxon>Eukaryota</taxon>
        <taxon>Fungi</taxon>
        <taxon>Dikarya</taxon>
        <taxon>Basidiomycota</taxon>
        <taxon>Agaricomycotina</taxon>
        <taxon>Agaricomycetes</taxon>
        <taxon>Polyporales</taxon>
        <taxon>Grifolaceae</taxon>
        <taxon>Grifola</taxon>
    </lineage>
</organism>
<evidence type="ECO:0000256" key="3">
    <source>
        <dbReference type="ARBA" id="ARBA00023055"/>
    </source>
</evidence>
<accession>A0A1C7MS20</accession>
<evidence type="ECO:0000256" key="1">
    <source>
        <dbReference type="ARBA" id="ARBA00004370"/>
    </source>
</evidence>
<dbReference type="GO" id="GO:0016020">
    <property type="term" value="C:membrane"/>
    <property type="evidence" value="ECO:0007669"/>
    <property type="project" value="UniProtKB-SubCell"/>
</dbReference>
<proteinExistence type="predicted"/>
<evidence type="ECO:0000256" key="5">
    <source>
        <dbReference type="ARBA" id="ARBA00023136"/>
    </source>
</evidence>
<feature type="compositionally biased region" description="Low complexity" evidence="6">
    <location>
        <begin position="198"/>
        <end position="211"/>
    </location>
</feature>
<comment type="subcellular location">
    <subcellularLocation>
        <location evidence="1">Membrane</location>
    </subcellularLocation>
</comment>